<feature type="coiled-coil region" evidence="2">
    <location>
        <begin position="161"/>
        <end position="188"/>
    </location>
</feature>
<dbReference type="OrthoDB" id="9779630at2"/>
<sequence>MSIFSRFADIINSNINVLLDKAENPEKLIRMIIQEMEDTLVEVRTVSAKTLADKKELQRKLNWLTSEVNDWQEKAKLAVEKGREDLAKAALGEKHKLEADSQDLQNQIVLLDESIGKLTKEVCQLQDKLTDARARQQTISMRFSTQSSRVKINRKLYDSESASVVQKFEQFERKLDELEAEADSYQSSKDLKAQFQDLEVSDRVNSELEALKSKAKQ</sequence>
<dbReference type="InterPro" id="IPR014319">
    <property type="entry name" value="Phageshock_PspA"/>
</dbReference>
<proteinExistence type="inferred from homology"/>
<dbReference type="AlphaFoldDB" id="A0A316G0L2"/>
<dbReference type="GO" id="GO:0009271">
    <property type="term" value="P:phage shock"/>
    <property type="evidence" value="ECO:0007669"/>
    <property type="project" value="TreeGrafter"/>
</dbReference>
<name>A0A316G0L2_9GAMM</name>
<protein>
    <submittedName>
        <fullName evidence="3">Phage shock protein A (PspA) family protein</fullName>
    </submittedName>
</protein>
<evidence type="ECO:0000313" key="3">
    <source>
        <dbReference type="EMBL" id="PWK54494.1"/>
    </source>
</evidence>
<feature type="coiled-coil region" evidence="2">
    <location>
        <begin position="54"/>
        <end position="114"/>
    </location>
</feature>
<dbReference type="InterPro" id="IPR007157">
    <property type="entry name" value="PspA_VIPP1"/>
</dbReference>
<comment type="similarity">
    <text evidence="1">Belongs to the PspA/Vipp/IM30 family.</text>
</comment>
<evidence type="ECO:0000313" key="4">
    <source>
        <dbReference type="Proteomes" id="UP000245790"/>
    </source>
</evidence>
<dbReference type="PANTHER" id="PTHR31088:SF6">
    <property type="entry name" value="PHAGE SHOCK PROTEIN A"/>
    <property type="match status" value="1"/>
</dbReference>
<gene>
    <name evidence="3" type="ORF">C8D97_101348</name>
</gene>
<dbReference type="Proteomes" id="UP000245790">
    <property type="component" value="Unassembled WGS sequence"/>
</dbReference>
<keyword evidence="2" id="KW-0175">Coiled coil</keyword>
<evidence type="ECO:0000256" key="2">
    <source>
        <dbReference type="SAM" id="Coils"/>
    </source>
</evidence>
<comment type="caution">
    <text evidence="3">The sequence shown here is derived from an EMBL/GenBank/DDBJ whole genome shotgun (WGS) entry which is preliminary data.</text>
</comment>
<dbReference type="NCBIfam" id="TIGR02977">
    <property type="entry name" value="phageshock_pspA"/>
    <property type="match status" value="1"/>
</dbReference>
<organism evidence="3 4">
    <name type="scientific">Pleionea mediterranea</name>
    <dbReference type="NCBI Taxonomy" id="523701"/>
    <lineage>
        <taxon>Bacteria</taxon>
        <taxon>Pseudomonadati</taxon>
        <taxon>Pseudomonadota</taxon>
        <taxon>Gammaproteobacteria</taxon>
        <taxon>Oceanospirillales</taxon>
        <taxon>Pleioneaceae</taxon>
        <taxon>Pleionea</taxon>
    </lineage>
</organism>
<reference evidence="3 4" key="1">
    <citation type="submission" date="2018-05" db="EMBL/GenBank/DDBJ databases">
        <title>Genomic Encyclopedia of Type Strains, Phase IV (KMG-IV): sequencing the most valuable type-strain genomes for metagenomic binning, comparative biology and taxonomic classification.</title>
        <authorList>
            <person name="Goeker M."/>
        </authorList>
    </citation>
    <scope>NUCLEOTIDE SEQUENCE [LARGE SCALE GENOMIC DNA]</scope>
    <source>
        <strain evidence="3 4">DSM 25350</strain>
    </source>
</reference>
<accession>A0A316G0L2</accession>
<dbReference type="PANTHER" id="PTHR31088">
    <property type="entry name" value="MEMBRANE-ASSOCIATED PROTEIN VIPP1, CHLOROPLASTIC"/>
    <property type="match status" value="1"/>
</dbReference>
<dbReference type="RefSeq" id="WP_109761608.1">
    <property type="nucleotide sequence ID" value="NZ_QGGU01000001.1"/>
</dbReference>
<dbReference type="GO" id="GO:0005829">
    <property type="term" value="C:cytosol"/>
    <property type="evidence" value="ECO:0007669"/>
    <property type="project" value="TreeGrafter"/>
</dbReference>
<keyword evidence="4" id="KW-1185">Reference proteome</keyword>
<dbReference type="Pfam" id="PF04012">
    <property type="entry name" value="PspA_IM30"/>
    <property type="match status" value="1"/>
</dbReference>
<evidence type="ECO:0000256" key="1">
    <source>
        <dbReference type="ARBA" id="ARBA00043985"/>
    </source>
</evidence>
<dbReference type="EMBL" id="QGGU01000001">
    <property type="protein sequence ID" value="PWK54494.1"/>
    <property type="molecule type" value="Genomic_DNA"/>
</dbReference>